<gene>
    <name evidence="1" type="ORF">JP09_009105</name>
</gene>
<dbReference type="InterPro" id="IPR011435">
    <property type="entry name" value="UmpAB"/>
</dbReference>
<dbReference type="AlphaFoldDB" id="A0A2P5P5A8"/>
<comment type="caution">
    <text evidence="1">The sequence shown here is derived from an EMBL/GenBank/DDBJ whole genome shotgun (WGS) entry which is preliminary data.</text>
</comment>
<dbReference type="EMBL" id="JQAN02000012">
    <property type="protein sequence ID" value="PPD57476.1"/>
    <property type="molecule type" value="Genomic_DNA"/>
</dbReference>
<dbReference type="OrthoDB" id="9805989at2"/>
<reference evidence="1 2" key="1">
    <citation type="journal article" date="2017" name="ISME J.">
        <title>Grape pomace compost harbors organohalide-respiring Dehalogenimonas species with novel reductive dehalogenase genes.</title>
        <authorList>
            <person name="Yang Y."/>
            <person name="Higgins S.A."/>
            <person name="Yan J."/>
            <person name="Simsir B."/>
            <person name="Chourey K."/>
            <person name="Iyer R."/>
            <person name="Hettich R.L."/>
            <person name="Baldwin B."/>
            <person name="Ogles D.M."/>
            <person name="Loffler F.E."/>
        </authorList>
    </citation>
    <scope>NUCLEOTIDE SEQUENCE [LARGE SCALE GENOMIC DNA]</scope>
    <source>
        <strain evidence="1 2">GP</strain>
    </source>
</reference>
<name>A0A2P5P5A8_9CHLR</name>
<dbReference type="RefSeq" id="WP_102331668.1">
    <property type="nucleotide sequence ID" value="NZ_CP058566.2"/>
</dbReference>
<protein>
    <submittedName>
        <fullName evidence="1">DUF1538 domain-containing protein</fullName>
    </submittedName>
</protein>
<evidence type="ECO:0000313" key="2">
    <source>
        <dbReference type="Proteomes" id="UP000235653"/>
    </source>
</evidence>
<dbReference type="Pfam" id="PF07556">
    <property type="entry name" value="DUF1538"/>
    <property type="match status" value="1"/>
</dbReference>
<accession>A0A2P5P5A8</accession>
<dbReference type="Proteomes" id="UP000235653">
    <property type="component" value="Unassembled WGS sequence"/>
</dbReference>
<organism evidence="1 2">
    <name type="scientific">Dehalogenimonas etheniformans</name>
    <dbReference type="NCBI Taxonomy" id="1536648"/>
    <lineage>
        <taxon>Bacteria</taxon>
        <taxon>Bacillati</taxon>
        <taxon>Chloroflexota</taxon>
        <taxon>Dehalococcoidia</taxon>
        <taxon>Dehalococcoidales</taxon>
        <taxon>Dehalococcoidaceae</taxon>
        <taxon>Dehalogenimonas</taxon>
    </lineage>
</organism>
<keyword evidence="2" id="KW-1185">Reference proteome</keyword>
<sequence length="231" mass="23842">MTKLLKDTVLEVVWAAGPLVGVIIILQFVLVRASAAVFIQFLVGTLFAIAGITLFLIGIEVGILPAGKAVGAGLVQRRSFWLIVGIAFLIGFATTIAEPDVLVLADRAQDISGGAVSHQNLIYIIGIGVAFFVVMAMLRILRGIPIAYLLTAGYLIVIALSMMTPADYVSLAFDSGSVTTGALTAPIIISLGVGFSSVLAGRSSVGDGFGIIGLASIGPIIGVLVMGIFHS</sequence>
<proteinExistence type="predicted"/>
<evidence type="ECO:0000313" key="1">
    <source>
        <dbReference type="EMBL" id="PPD57476.1"/>
    </source>
</evidence>